<evidence type="ECO:0000313" key="3">
    <source>
        <dbReference type="Proteomes" id="UP001162131"/>
    </source>
</evidence>
<evidence type="ECO:0000313" key="2">
    <source>
        <dbReference type="EMBL" id="CAG9322707.1"/>
    </source>
</evidence>
<accession>A0AAU9JB41</accession>
<keyword evidence="3" id="KW-1185">Reference proteome</keyword>
<dbReference type="EMBL" id="CAJZBQ010000032">
    <property type="protein sequence ID" value="CAG9322707.1"/>
    <property type="molecule type" value="Genomic_DNA"/>
</dbReference>
<keyword evidence="1" id="KW-1133">Transmembrane helix</keyword>
<feature type="transmembrane region" description="Helical" evidence="1">
    <location>
        <begin position="44"/>
        <end position="66"/>
    </location>
</feature>
<keyword evidence="1" id="KW-0472">Membrane</keyword>
<organism evidence="2 3">
    <name type="scientific">Blepharisma stoltei</name>
    <dbReference type="NCBI Taxonomy" id="1481888"/>
    <lineage>
        <taxon>Eukaryota</taxon>
        <taxon>Sar</taxon>
        <taxon>Alveolata</taxon>
        <taxon>Ciliophora</taxon>
        <taxon>Postciliodesmatophora</taxon>
        <taxon>Heterotrichea</taxon>
        <taxon>Heterotrichida</taxon>
        <taxon>Blepharismidae</taxon>
        <taxon>Blepharisma</taxon>
    </lineage>
</organism>
<keyword evidence="1" id="KW-0812">Transmembrane</keyword>
<name>A0AAU9JB41_9CILI</name>
<evidence type="ECO:0008006" key="4">
    <source>
        <dbReference type="Google" id="ProtNLM"/>
    </source>
</evidence>
<sequence length="106" mass="12072">MNGSENCGDLEDDCWEFKDGMEALKDILAVDFSWVVCKEIQFCGAWAVIIDLGMVVIGVLLFLFVVECAEFLLSRGSRAFALQIDVTICCWSSEQLIEKREKCWYD</sequence>
<dbReference type="AlphaFoldDB" id="A0AAU9JB41"/>
<proteinExistence type="predicted"/>
<comment type="caution">
    <text evidence="2">The sequence shown here is derived from an EMBL/GenBank/DDBJ whole genome shotgun (WGS) entry which is preliminary data.</text>
</comment>
<protein>
    <recommendedName>
        <fullName evidence="4">Transmembrane protein</fullName>
    </recommendedName>
</protein>
<reference evidence="2" key="1">
    <citation type="submission" date="2021-09" db="EMBL/GenBank/DDBJ databases">
        <authorList>
            <consortium name="AG Swart"/>
            <person name="Singh M."/>
            <person name="Singh A."/>
            <person name="Seah K."/>
            <person name="Emmerich C."/>
        </authorList>
    </citation>
    <scope>NUCLEOTIDE SEQUENCE</scope>
    <source>
        <strain evidence="2">ATCC30299</strain>
    </source>
</reference>
<evidence type="ECO:0000256" key="1">
    <source>
        <dbReference type="SAM" id="Phobius"/>
    </source>
</evidence>
<gene>
    <name evidence="2" type="ORF">BSTOLATCC_MIC32031</name>
</gene>
<dbReference type="Proteomes" id="UP001162131">
    <property type="component" value="Unassembled WGS sequence"/>
</dbReference>